<dbReference type="GO" id="GO:0050661">
    <property type="term" value="F:NADP binding"/>
    <property type="evidence" value="ECO:0007669"/>
    <property type="project" value="UniProtKB-UniRule"/>
</dbReference>
<dbReference type="SUPFAM" id="SSF52343">
    <property type="entry name" value="Ferredoxin reductase-like, C-terminal NADP-linked domain"/>
    <property type="match status" value="1"/>
</dbReference>
<dbReference type="GO" id="GO:0005741">
    <property type="term" value="C:mitochondrial outer membrane"/>
    <property type="evidence" value="ECO:0007669"/>
    <property type="project" value="UniProtKB-SubCell"/>
</dbReference>
<evidence type="ECO:0000256" key="15">
    <source>
        <dbReference type="ARBA" id="ARBA00023128"/>
    </source>
</evidence>
<keyword evidence="9 20" id="KW-0521">NADP</keyword>
<keyword evidence="14 20" id="KW-0443">Lipid metabolism</keyword>
<evidence type="ECO:0000256" key="17">
    <source>
        <dbReference type="ARBA" id="ARBA00023166"/>
    </source>
</evidence>
<evidence type="ECO:0000256" key="14">
    <source>
        <dbReference type="ARBA" id="ARBA00023098"/>
    </source>
</evidence>
<comment type="similarity">
    <text evidence="20">In the N-terminal section; belongs to the flavodoxin family.</text>
</comment>
<dbReference type="PROSITE" id="PS50902">
    <property type="entry name" value="FLAVODOXIN_LIKE"/>
    <property type="match status" value="1"/>
</dbReference>
<protein>
    <recommendedName>
        <fullName evidence="20 21">NADPH--cytochrome P450 reductase</fullName>
        <shortName evidence="20">CPR</shortName>
        <shortName evidence="20">P450R</shortName>
        <ecNumber evidence="20 21">1.6.2.4</ecNumber>
    </recommendedName>
</protein>
<feature type="binding site" evidence="20">
    <location>
        <begin position="474"/>
        <end position="477"/>
    </location>
    <ligand>
        <name>FAD</name>
        <dbReference type="ChEBI" id="CHEBI:57692"/>
    </ligand>
</feature>
<dbReference type="InterPro" id="IPR017938">
    <property type="entry name" value="Riboflavin_synthase-like_b-brl"/>
</dbReference>
<evidence type="ECO:0000256" key="16">
    <source>
        <dbReference type="ARBA" id="ARBA00023136"/>
    </source>
</evidence>
<evidence type="ECO:0000256" key="7">
    <source>
        <dbReference type="ARBA" id="ARBA00022824"/>
    </source>
</evidence>
<dbReference type="EMBL" id="AP012214">
    <property type="protein sequence ID" value="BAO39183.2"/>
    <property type="molecule type" value="Genomic_DNA"/>
</dbReference>
<evidence type="ECO:0000256" key="12">
    <source>
        <dbReference type="ARBA" id="ARBA00023002"/>
    </source>
</evidence>
<evidence type="ECO:0000256" key="3">
    <source>
        <dbReference type="ARBA" id="ARBA00022630"/>
    </source>
</evidence>
<evidence type="ECO:0000313" key="24">
    <source>
        <dbReference type="EMBL" id="BAO39183.2"/>
    </source>
</evidence>
<evidence type="ECO:0000256" key="6">
    <source>
        <dbReference type="ARBA" id="ARBA00022787"/>
    </source>
</evidence>
<dbReference type="SUPFAM" id="SSF63380">
    <property type="entry name" value="Riboflavin synthase domain-like"/>
    <property type="match status" value="1"/>
</dbReference>
<evidence type="ECO:0000256" key="1">
    <source>
        <dbReference type="ARBA" id="ARBA00022475"/>
    </source>
</evidence>
<dbReference type="PROSITE" id="PS51384">
    <property type="entry name" value="FAD_FR"/>
    <property type="match status" value="1"/>
</dbReference>
<keyword evidence="12 20" id="KW-0560">Oxidoreductase</keyword>
<feature type="binding site" evidence="20">
    <location>
        <begin position="71"/>
        <end position="76"/>
    </location>
    <ligand>
        <name>FMN</name>
        <dbReference type="ChEBI" id="CHEBI:58210"/>
    </ligand>
</feature>
<sequence>MQLLKMPAGLDNLDFAVLCALALAVVAYLGRDTLKNLFTSDNSLTNVTSDSRDLVEVVKENGKNFVVLFASQTGTGEDYARKFAKELISKFQLKVMCADVEKYDFDNLHLLPSSIPVSFFVSTYGEGDFPDGALPMEEYLSGVEEGSLSNLKYTLFGLGNSTYEFFNGASKKTEGYLKAAGAHLIGTAGLADDGAGTTDEDYLSWKEATLEALKDVLRLDEHEEKFEPAFKYEELEQFHDESVSQGEPNASYLPINSPKAPFTQAQPFLAPIVKSKELFKDPTRNCIHAEISLEGSNLKYTTGDHIGILPSNSDEHVKQFLETFNLKPHTVFDLISTDPTSKPPFPVPCSIGAAVRHYIEITGPVSRATFGQLVEFAPNEEAKNKLSQLAKDKDDFAREITAKHFNFADAVLYVSGGKPWTTVPWNFLVETLPHMQPRYYSISSSSTSEPGTVHITAVVENEPNTEVEGKRITGVTTNLLRNIELVQNKKDVEASTLPIRFDLNGPRNLYHGFKLPIHIRHSQFRLPSNPSTPVIMVGPGTGVAPFRGFIRERCAYKDHHKDDSEAVEQLGKHILFYGSRNLDDYLYSEEWPEYAKKLGESFELVVAHSRLNPQKKVYVQDLLIDRAEDIFKLIKEGAFIYVCGDAKGMAQGVHKALVQIVSQGNNISEEDAAGVIKMMKTTGKYQEDVW</sequence>
<feature type="binding site" evidence="20">
    <location>
        <begin position="616"/>
        <end position="620"/>
    </location>
    <ligand>
        <name>NADP(+)</name>
        <dbReference type="ChEBI" id="CHEBI:58349"/>
    </ligand>
</feature>
<keyword evidence="6 20" id="KW-1000">Mitochondrion outer membrane</keyword>
<evidence type="ECO:0000256" key="19">
    <source>
        <dbReference type="ARBA" id="ARBA00049342"/>
    </source>
</evidence>
<dbReference type="VEuPathDB" id="FungiDB:KLMA_20725"/>
<keyword evidence="5" id="KW-0812">Transmembrane</keyword>
<feature type="binding site" evidence="20">
    <location>
        <begin position="122"/>
        <end position="125"/>
    </location>
    <ligand>
        <name>FMN</name>
        <dbReference type="ChEBI" id="CHEBI:58210"/>
    </ligand>
</feature>
<keyword evidence="11" id="KW-1133">Transmembrane helix</keyword>
<dbReference type="HAMAP" id="MF_03212">
    <property type="entry name" value="NCPR"/>
    <property type="match status" value="1"/>
</dbReference>
<evidence type="ECO:0000256" key="21">
    <source>
        <dbReference type="PIRNR" id="PIRNR000208"/>
    </source>
</evidence>
<dbReference type="Proteomes" id="UP000065495">
    <property type="component" value="Chromosome 2"/>
</dbReference>
<feature type="domain" description="FAD-binding FR-type" evidence="23">
    <location>
        <begin position="265"/>
        <end position="513"/>
    </location>
</feature>
<dbReference type="CDD" id="cd06204">
    <property type="entry name" value="CYPOR"/>
    <property type="match status" value="1"/>
</dbReference>
<keyword evidence="3 20" id="KW-0285">Flavoprotein</keyword>
<evidence type="ECO:0000256" key="8">
    <source>
        <dbReference type="ARBA" id="ARBA00022827"/>
    </source>
</evidence>
<keyword evidence="15 20" id="KW-0496">Mitochondrion</keyword>
<keyword evidence="7 20" id="KW-0256">Endoplasmic reticulum</keyword>
<dbReference type="GO" id="GO:0010181">
    <property type="term" value="F:FMN binding"/>
    <property type="evidence" value="ECO:0007669"/>
    <property type="project" value="UniProtKB-UniRule"/>
</dbReference>
<evidence type="ECO:0000256" key="9">
    <source>
        <dbReference type="ARBA" id="ARBA00022857"/>
    </source>
</evidence>
<dbReference type="Pfam" id="PF00667">
    <property type="entry name" value="FAD_binding_1"/>
    <property type="match status" value="1"/>
</dbReference>
<dbReference type="Pfam" id="PF00175">
    <property type="entry name" value="NAD_binding_1"/>
    <property type="match status" value="1"/>
</dbReference>
<evidence type="ECO:0000259" key="23">
    <source>
        <dbReference type="PROSITE" id="PS51384"/>
    </source>
</evidence>
<evidence type="ECO:0000256" key="20">
    <source>
        <dbReference type="HAMAP-Rule" id="MF_03212"/>
    </source>
</evidence>
<feature type="binding site" evidence="20">
    <location>
        <begin position="438"/>
        <end position="441"/>
    </location>
    <ligand>
        <name>FAD</name>
        <dbReference type="ChEBI" id="CHEBI:57692"/>
    </ligand>
</feature>
<keyword evidence="2 20" id="KW-0444">Lipid biosynthesis</keyword>
<dbReference type="KEGG" id="kmx:KLMA_20725"/>
<comment type="caution">
    <text evidence="20">Lacks conserved residue(s) required for the propagation of feature annotation.</text>
</comment>
<dbReference type="InterPro" id="IPR001094">
    <property type="entry name" value="Flavdoxin-like"/>
</dbReference>
<keyword evidence="8 20" id="KW-0274">FAD</keyword>
<dbReference type="FunFam" id="3.40.50.80:FF:000001">
    <property type="entry name" value="NADPH--cytochrome P450 reductase 1"/>
    <property type="match status" value="1"/>
</dbReference>
<feature type="binding site" evidence="20">
    <location>
        <begin position="609"/>
        <end position="610"/>
    </location>
    <ligand>
        <name>NADP(+)</name>
        <dbReference type="ChEBI" id="CHEBI:58349"/>
    </ligand>
</feature>
<evidence type="ECO:0000256" key="10">
    <source>
        <dbReference type="ARBA" id="ARBA00022955"/>
    </source>
</evidence>
<dbReference type="GO" id="GO:0006696">
    <property type="term" value="P:ergosterol biosynthetic process"/>
    <property type="evidence" value="ECO:0007669"/>
    <property type="project" value="UniProtKB-UniRule"/>
</dbReference>
<evidence type="ECO:0000256" key="18">
    <source>
        <dbReference type="ARBA" id="ARBA00023221"/>
    </source>
</evidence>
<dbReference type="InterPro" id="IPR039261">
    <property type="entry name" value="FNR_nucleotide-bd"/>
</dbReference>
<keyword evidence="18 20" id="KW-0753">Steroid metabolism</keyword>
<dbReference type="PRINTS" id="PR00369">
    <property type="entry name" value="FLAVODOXIN"/>
</dbReference>
<keyword evidence="10 20" id="KW-0752">Steroid biosynthesis</keyword>
<dbReference type="InterPro" id="IPR023208">
    <property type="entry name" value="P450R"/>
</dbReference>
<dbReference type="FunFam" id="1.20.990.10:FF:000009">
    <property type="entry name" value="NADPH--cytochrome P450 reductase"/>
    <property type="match status" value="1"/>
</dbReference>
<comment type="cofactor">
    <cofactor evidence="20">
        <name>FMN</name>
        <dbReference type="ChEBI" id="CHEBI:58210"/>
    </cofactor>
    <text evidence="20">Binds 1 FMN per monomer.</text>
</comment>
<dbReference type="RefSeq" id="XP_022675039.1">
    <property type="nucleotide sequence ID" value="XM_022818365.1"/>
</dbReference>
<dbReference type="PANTHER" id="PTHR19384:SF17">
    <property type="entry name" value="NADPH--CYTOCHROME P450 REDUCTASE"/>
    <property type="match status" value="1"/>
</dbReference>
<gene>
    <name evidence="20 24" type="primary">NCP1</name>
    <name evidence="24" type="ORF">KLMA_20725</name>
</gene>
<accession>W0T800</accession>
<dbReference type="AlphaFoldDB" id="W0T800"/>
<dbReference type="SUPFAM" id="SSF52218">
    <property type="entry name" value="Flavoproteins"/>
    <property type="match status" value="1"/>
</dbReference>
<comment type="function">
    <text evidence="20">This enzyme is required for electron transfer from NADP to cytochrome P450 in microsomes. It can also provide electron transfer to heme oxygenase and cytochrome B5. Involved in ergosterol biosynthesis.</text>
</comment>
<dbReference type="GO" id="GO:0005886">
    <property type="term" value="C:plasma membrane"/>
    <property type="evidence" value="ECO:0007669"/>
    <property type="project" value="UniProtKB-SubCell"/>
</dbReference>
<dbReference type="Pfam" id="PF00258">
    <property type="entry name" value="Flavodoxin_1"/>
    <property type="match status" value="1"/>
</dbReference>
<feature type="binding site" evidence="20">
    <location>
        <begin position="456"/>
        <end position="458"/>
    </location>
    <ligand>
        <name>FAD</name>
        <dbReference type="ChEBI" id="CHEBI:57692"/>
    </ligand>
</feature>
<comment type="subcellular location">
    <subcellularLocation>
        <location evidence="20">Endoplasmic reticulum membrane</location>
        <topology evidence="20">Single-pass membrane protein</topology>
        <orientation evidence="20">Cytoplasmic side</orientation>
    </subcellularLocation>
    <subcellularLocation>
        <location evidence="20">Mitochondrion outer membrane</location>
        <topology evidence="20">Single-pass membrane protein</topology>
        <orientation evidence="20">Cytoplasmic side</orientation>
    </subcellularLocation>
    <subcellularLocation>
        <location evidence="20">Cell membrane</location>
        <topology evidence="20">Single-pass membrane protein</topology>
        <orientation evidence="20">Cytoplasmic side</orientation>
    </subcellularLocation>
</comment>
<dbReference type="GO" id="GO:0005829">
    <property type="term" value="C:cytosol"/>
    <property type="evidence" value="ECO:0007669"/>
    <property type="project" value="TreeGrafter"/>
</dbReference>
<evidence type="ECO:0000256" key="5">
    <source>
        <dbReference type="ARBA" id="ARBA00022692"/>
    </source>
</evidence>
<comment type="similarity">
    <text evidence="20 21">In the C-terminal section; belongs to the flavoprotein pyridine nucleotide cytochrome reductase family.</text>
</comment>
<comment type="catalytic activity">
    <reaction evidence="19 20 21">
        <text>2 oxidized [cytochrome P450] + NADPH = 2 reduced [cytochrome P450] + NADP(+) + H(+)</text>
        <dbReference type="Rhea" id="RHEA:24040"/>
        <dbReference type="Rhea" id="RHEA-COMP:14627"/>
        <dbReference type="Rhea" id="RHEA-COMP:14628"/>
        <dbReference type="ChEBI" id="CHEBI:15378"/>
        <dbReference type="ChEBI" id="CHEBI:55376"/>
        <dbReference type="ChEBI" id="CHEBI:57783"/>
        <dbReference type="ChEBI" id="CHEBI:58349"/>
        <dbReference type="ChEBI" id="CHEBI:60344"/>
        <dbReference type="EC" id="1.6.2.4"/>
    </reaction>
</comment>
<evidence type="ECO:0000256" key="4">
    <source>
        <dbReference type="ARBA" id="ARBA00022643"/>
    </source>
</evidence>
<feature type="binding site" evidence="20">
    <location>
        <position position="284"/>
    </location>
    <ligand>
        <name>NADP(+)</name>
        <dbReference type="ChEBI" id="CHEBI:58349"/>
    </ligand>
</feature>
<keyword evidence="17 20" id="KW-1207">Sterol metabolism</keyword>
<dbReference type="GO" id="GO:0005789">
    <property type="term" value="C:endoplasmic reticulum membrane"/>
    <property type="evidence" value="ECO:0007669"/>
    <property type="project" value="UniProtKB-SubCell"/>
</dbReference>
<feature type="domain" description="Flavodoxin-like" evidence="22">
    <location>
        <begin position="65"/>
        <end position="210"/>
    </location>
</feature>
<dbReference type="Gene3D" id="3.40.50.80">
    <property type="entry name" value="Nucleotide-binding domain of ferredoxin-NADP reductase (FNR) module"/>
    <property type="match status" value="1"/>
</dbReference>
<evidence type="ECO:0000259" key="22">
    <source>
        <dbReference type="PROSITE" id="PS50902"/>
    </source>
</evidence>
<dbReference type="InterPro" id="IPR029039">
    <property type="entry name" value="Flavoprotein-like_sf"/>
</dbReference>
<dbReference type="InterPro" id="IPR023173">
    <property type="entry name" value="NADPH_Cyt_P450_Rdtase_alpha"/>
</dbReference>
<dbReference type="GO" id="GO:0003958">
    <property type="term" value="F:NADPH-hemoprotein reductase activity"/>
    <property type="evidence" value="ECO:0007669"/>
    <property type="project" value="UniProtKB-UniRule"/>
</dbReference>
<keyword evidence="16 20" id="KW-0472">Membrane</keyword>
<name>W0T800_KLUMD</name>
<dbReference type="Gene3D" id="2.40.30.10">
    <property type="entry name" value="Translation factors"/>
    <property type="match status" value="2"/>
</dbReference>
<dbReference type="InterPro" id="IPR003097">
    <property type="entry name" value="CysJ-like_FAD-binding"/>
</dbReference>
<feature type="binding site" evidence="20">
    <location>
        <position position="541"/>
    </location>
    <ligand>
        <name>NADP(+)</name>
        <dbReference type="ChEBI" id="CHEBI:58349"/>
    </ligand>
</feature>
<dbReference type="InterPro" id="IPR008254">
    <property type="entry name" value="Flavodoxin/NO_synth"/>
</dbReference>
<keyword evidence="1 20" id="KW-1003">Cell membrane</keyword>
<evidence type="ECO:0000256" key="11">
    <source>
        <dbReference type="ARBA" id="ARBA00022989"/>
    </source>
</evidence>
<organism evidence="24 25">
    <name type="scientific">Kluyveromyces marxianus (strain DMKU3-1042 / BCC 29191 / NBRC 104275)</name>
    <name type="common">Yeast</name>
    <name type="synonym">Candida kefyr</name>
    <dbReference type="NCBI Taxonomy" id="1003335"/>
    <lineage>
        <taxon>Eukaryota</taxon>
        <taxon>Fungi</taxon>
        <taxon>Dikarya</taxon>
        <taxon>Ascomycota</taxon>
        <taxon>Saccharomycotina</taxon>
        <taxon>Saccharomycetes</taxon>
        <taxon>Saccharomycetales</taxon>
        <taxon>Saccharomycetaceae</taxon>
        <taxon>Kluyveromyces</taxon>
    </lineage>
</organism>
<dbReference type="Gene3D" id="3.40.50.360">
    <property type="match status" value="1"/>
</dbReference>
<dbReference type="InterPro" id="IPR001709">
    <property type="entry name" value="Flavoprot_Pyr_Nucl_cyt_Rdtase"/>
</dbReference>
<feature type="binding site" evidence="20">
    <location>
        <begin position="158"/>
        <end position="167"/>
    </location>
    <ligand>
        <name>FMN</name>
        <dbReference type="ChEBI" id="CHEBI:58210"/>
    </ligand>
</feature>
<dbReference type="PIRSF" id="PIRSF000208">
    <property type="entry name" value="P450R"/>
    <property type="match status" value="1"/>
</dbReference>
<dbReference type="OrthoDB" id="1856718at2759"/>
<dbReference type="PRINTS" id="PR00371">
    <property type="entry name" value="FPNCR"/>
</dbReference>
<keyword evidence="4 20" id="KW-0288">FMN</keyword>
<comment type="cofactor">
    <cofactor evidence="20">
        <name>FAD</name>
        <dbReference type="ChEBI" id="CHEBI:57692"/>
    </cofactor>
    <text evidence="20">Binds 1 FAD per monomer.</text>
</comment>
<keyword evidence="13 20" id="KW-0756">Sterol biosynthesis</keyword>
<dbReference type="FunFam" id="3.40.50.360:FF:000036">
    <property type="entry name" value="NADPH--cytochrome P450 reductase"/>
    <property type="match status" value="1"/>
</dbReference>
<feature type="binding site" evidence="20">
    <location>
        <position position="690"/>
    </location>
    <ligand>
        <name>FAD</name>
        <dbReference type="ChEBI" id="CHEBI:57692"/>
    </ligand>
</feature>
<dbReference type="InterPro" id="IPR017927">
    <property type="entry name" value="FAD-bd_FR_type"/>
</dbReference>
<evidence type="ECO:0000313" key="25">
    <source>
        <dbReference type="Proteomes" id="UP000065495"/>
    </source>
</evidence>
<reference evidence="24 25" key="1">
    <citation type="journal article" date="2015" name="Biotechnol. Biofuels">
        <title>Genetic basis of the highly efficient yeast Kluyveromyces marxianus: complete genome sequence and transcriptome analyses.</title>
        <authorList>
            <person name="Lertwattanasakul N."/>
            <person name="Kosaka T."/>
            <person name="Hosoyama A."/>
            <person name="Suzuki Y."/>
            <person name="Rodrussamee N."/>
            <person name="Matsutani M."/>
            <person name="Murata M."/>
            <person name="Fujimoto N."/>
            <person name="Suprayogi"/>
            <person name="Tsuchikane K."/>
            <person name="Limtong S."/>
            <person name="Fujita N."/>
            <person name="Yamada M."/>
        </authorList>
    </citation>
    <scope>NUCLEOTIDE SEQUENCE [LARGE SCALE GENOMIC DNA]</scope>
    <source>
        <strain evidence="25">DMKU3-1042 / BCC 29191 / NBRC 104275</strain>
    </source>
</reference>
<feature type="binding site" evidence="20">
    <location>
        <position position="193"/>
    </location>
    <ligand>
        <name>FMN</name>
        <dbReference type="ChEBI" id="CHEBI:58210"/>
    </ligand>
</feature>
<dbReference type="EC" id="1.6.2.4" evidence="20 21"/>
<dbReference type="Gene3D" id="1.20.990.10">
    <property type="entry name" value="NADPH-cytochrome p450 Reductase, Chain A, domain 3"/>
    <property type="match status" value="1"/>
</dbReference>
<evidence type="ECO:0000256" key="2">
    <source>
        <dbReference type="ARBA" id="ARBA00022516"/>
    </source>
</evidence>
<dbReference type="InterPro" id="IPR001433">
    <property type="entry name" value="OxRdtase_FAD/NAD-bd"/>
</dbReference>
<dbReference type="GO" id="GO:0050660">
    <property type="term" value="F:flavin adenine dinucleotide binding"/>
    <property type="evidence" value="ECO:0007669"/>
    <property type="project" value="UniProtKB-UniRule"/>
</dbReference>
<dbReference type="GeneID" id="34715184"/>
<dbReference type="PANTHER" id="PTHR19384">
    <property type="entry name" value="NITRIC OXIDE SYNTHASE-RELATED"/>
    <property type="match status" value="1"/>
</dbReference>
<comment type="similarity">
    <text evidence="20">Belongs to the NADPH--cytochrome P450 reductase family.</text>
</comment>
<evidence type="ECO:0000256" key="13">
    <source>
        <dbReference type="ARBA" id="ARBA00023011"/>
    </source>
</evidence>
<proteinExistence type="inferred from homology"/>